<dbReference type="Gene3D" id="3.40.50.300">
    <property type="entry name" value="P-loop containing nucleotide triphosphate hydrolases"/>
    <property type="match status" value="2"/>
</dbReference>
<organism evidence="9 10">
    <name type="scientific">Prevotella corporis</name>
    <dbReference type="NCBI Taxonomy" id="28128"/>
    <lineage>
        <taxon>Bacteria</taxon>
        <taxon>Pseudomonadati</taxon>
        <taxon>Bacteroidota</taxon>
        <taxon>Bacteroidia</taxon>
        <taxon>Bacteroidales</taxon>
        <taxon>Prevotellaceae</taxon>
        <taxon>Prevotella</taxon>
    </lineage>
</organism>
<sequence length="654" mass="75124">MDFMRGISVIFLLINCYWFCYEAFHVWGFTLGIIDKILMNFQRTTGLFSSILWTKLFCVIFLALSCLGTKGVKEEKITWPKIWTVLFSGFVFFFLNWWLLALPIEKIGAASLYIFTLSVGYICLLMGGVWMSRLLKNNLMDDVFNTENESFMQETRLMENEYSVNLPTRFYYKKRWNKGWINVVNPFRASMVLGTPGSGKSYAIVNNYIKQQIEKGFAMYIYDYKFPDLSEIAYNHLLNHLDAYKVKPQFFVINFDDPRRSHRCNPINPAFMTDISDAYESAYTIMLNLNRSWIQKQGDFFVESPIILLAAIIWFLKIYENGKYCTFPHAIKFLNRPYAQIFPILTSYDELANYLSPFMDAWEGGAQDQLQGQIASAKIPLSRMISPALYWVMTGDDFSLDINNPNEPKVLVVGNNPDRQNIYSAALGLYNSRIVKLINKKKQLKSSVIIDELPTIYFRGLDNLIATARSNKVAVCLGFQDFSQLTRDYGDKESKVIQNTVGNVFSGQVVGETAKTLSERFGKVLQQRQSMTINRNDKSTSISTQMDSLIPASKISNLTQGMFVGAVSDNFDERIDQKIFHAEIVVDSNKVSVEMKAYRSIPIIADFKNEDGLNKQNESIEANYRKVKEEILSLVDSEIMRIKNDPKLAHLIKM</sequence>
<gene>
    <name evidence="9" type="ORF">HMPREF3226_00646</name>
</gene>
<evidence type="ECO:0000256" key="6">
    <source>
        <dbReference type="ARBA" id="ARBA00023136"/>
    </source>
</evidence>
<keyword evidence="6 7" id="KW-0472">Membrane</keyword>
<dbReference type="AlphaFoldDB" id="A0A133QHU8"/>
<dbReference type="NCBIfam" id="NF041326">
    <property type="entry name" value="Bacteroid_MobC"/>
    <property type="match status" value="1"/>
</dbReference>
<dbReference type="EMBL" id="LRQG01000032">
    <property type="protein sequence ID" value="KXA42481.1"/>
    <property type="molecule type" value="Genomic_DNA"/>
</dbReference>
<comment type="caution">
    <text evidence="9">The sequence shown here is derived from an EMBL/GenBank/DDBJ whole genome shotgun (WGS) entry which is preliminary data.</text>
</comment>
<dbReference type="Proteomes" id="UP000070533">
    <property type="component" value="Unassembled WGS sequence"/>
</dbReference>
<dbReference type="InterPro" id="IPR027417">
    <property type="entry name" value="P-loop_NTPase"/>
</dbReference>
<evidence type="ECO:0000259" key="8">
    <source>
        <dbReference type="Pfam" id="PF14293"/>
    </source>
</evidence>
<evidence type="ECO:0000313" key="9">
    <source>
        <dbReference type="EMBL" id="KXA42481.1"/>
    </source>
</evidence>
<accession>A0A133QHU8</accession>
<dbReference type="PANTHER" id="PTHR37937">
    <property type="entry name" value="CONJUGATIVE TRANSFER: DNA TRANSPORT"/>
    <property type="match status" value="1"/>
</dbReference>
<keyword evidence="10" id="KW-1185">Reference proteome</keyword>
<evidence type="ECO:0000313" key="10">
    <source>
        <dbReference type="Proteomes" id="UP000070533"/>
    </source>
</evidence>
<keyword evidence="3" id="KW-1003">Cell membrane</keyword>
<dbReference type="Pfam" id="PF02534">
    <property type="entry name" value="T4SS-DNA_transf"/>
    <property type="match status" value="1"/>
</dbReference>
<evidence type="ECO:0000256" key="5">
    <source>
        <dbReference type="ARBA" id="ARBA00022989"/>
    </source>
</evidence>
<dbReference type="InterPro" id="IPR003688">
    <property type="entry name" value="TraG/VirD4"/>
</dbReference>
<reference evidence="10" key="1">
    <citation type="submission" date="2016-01" db="EMBL/GenBank/DDBJ databases">
        <authorList>
            <person name="Mitreva M."/>
            <person name="Pepin K.H."/>
            <person name="Mihindukulasuriya K.A."/>
            <person name="Fulton R."/>
            <person name="Fronick C."/>
            <person name="O'Laughlin M."/>
            <person name="Miner T."/>
            <person name="Herter B."/>
            <person name="Rosa B.A."/>
            <person name="Cordes M."/>
            <person name="Tomlinson C."/>
            <person name="Wollam A."/>
            <person name="Palsikar V.B."/>
            <person name="Mardis E.R."/>
            <person name="Wilson R.K."/>
        </authorList>
    </citation>
    <scope>NUCLEOTIDE SEQUENCE [LARGE SCALE GENOMIC DNA]</scope>
    <source>
        <strain evidence="10">MJR7716</strain>
    </source>
</reference>
<dbReference type="eggNOG" id="COG3505">
    <property type="taxonomic scope" value="Bacteria"/>
</dbReference>
<comment type="subcellular location">
    <subcellularLocation>
        <location evidence="1">Cell membrane</location>
        <topology evidence="1">Multi-pass membrane protein</topology>
    </subcellularLocation>
</comment>
<keyword evidence="4 7" id="KW-0812">Transmembrane</keyword>
<dbReference type="InterPro" id="IPR051539">
    <property type="entry name" value="T4SS-coupling_protein"/>
</dbReference>
<feature type="transmembrane region" description="Helical" evidence="7">
    <location>
        <begin position="7"/>
        <end position="27"/>
    </location>
</feature>
<evidence type="ECO:0000256" key="3">
    <source>
        <dbReference type="ARBA" id="ARBA00022475"/>
    </source>
</evidence>
<dbReference type="PATRIC" id="fig|28128.5.peg.652"/>
<dbReference type="Pfam" id="PF14293">
    <property type="entry name" value="YWFCY"/>
    <property type="match status" value="1"/>
</dbReference>
<feature type="transmembrane region" description="Helical" evidence="7">
    <location>
        <begin position="112"/>
        <end position="131"/>
    </location>
</feature>
<feature type="transmembrane region" description="Helical" evidence="7">
    <location>
        <begin position="47"/>
        <end position="67"/>
    </location>
</feature>
<proteinExistence type="inferred from homology"/>
<feature type="domain" description="YWFCY" evidence="8">
    <location>
        <begin position="1"/>
        <end position="136"/>
    </location>
</feature>
<evidence type="ECO:0000256" key="7">
    <source>
        <dbReference type="SAM" id="Phobius"/>
    </source>
</evidence>
<dbReference type="CDD" id="cd01127">
    <property type="entry name" value="TrwB_TraG_TraD_VirD4"/>
    <property type="match status" value="1"/>
</dbReference>
<protein>
    <submittedName>
        <fullName evidence="9">TraG family protein</fullName>
    </submittedName>
</protein>
<keyword evidence="5 7" id="KW-1133">Transmembrane helix</keyword>
<evidence type="ECO:0000256" key="2">
    <source>
        <dbReference type="ARBA" id="ARBA00008806"/>
    </source>
</evidence>
<feature type="transmembrane region" description="Helical" evidence="7">
    <location>
        <begin position="79"/>
        <end position="100"/>
    </location>
</feature>
<comment type="similarity">
    <text evidence="2">Belongs to the VirD4/TraG family.</text>
</comment>
<dbReference type="GO" id="GO:0005886">
    <property type="term" value="C:plasma membrane"/>
    <property type="evidence" value="ECO:0007669"/>
    <property type="project" value="UniProtKB-SubCell"/>
</dbReference>
<name>A0A133QHU8_9BACT</name>
<dbReference type="RefSeq" id="WP_060940269.1">
    <property type="nucleotide sequence ID" value="NZ_KQ957203.1"/>
</dbReference>
<dbReference type="InterPro" id="IPR025988">
    <property type="entry name" value="YWFCY_dom"/>
</dbReference>
<evidence type="ECO:0000256" key="1">
    <source>
        <dbReference type="ARBA" id="ARBA00004651"/>
    </source>
</evidence>
<evidence type="ECO:0000256" key="4">
    <source>
        <dbReference type="ARBA" id="ARBA00022692"/>
    </source>
</evidence>
<dbReference type="STRING" id="28128.HMPREF3226_00646"/>
<dbReference type="SUPFAM" id="SSF52540">
    <property type="entry name" value="P-loop containing nucleoside triphosphate hydrolases"/>
    <property type="match status" value="1"/>
</dbReference>
<dbReference type="PANTHER" id="PTHR37937:SF1">
    <property type="entry name" value="CONJUGATIVE TRANSFER: DNA TRANSPORT"/>
    <property type="match status" value="1"/>
</dbReference>